<evidence type="ECO:0000313" key="1">
    <source>
        <dbReference type="EMBL" id="SAL50356.1"/>
    </source>
</evidence>
<organism evidence="1 2">
    <name type="scientific">Caballeronia sordidicola</name>
    <name type="common">Burkholderia sordidicola</name>
    <dbReference type="NCBI Taxonomy" id="196367"/>
    <lineage>
        <taxon>Bacteria</taxon>
        <taxon>Pseudomonadati</taxon>
        <taxon>Pseudomonadota</taxon>
        <taxon>Betaproteobacteria</taxon>
        <taxon>Burkholderiales</taxon>
        <taxon>Burkholderiaceae</taxon>
        <taxon>Caballeronia</taxon>
    </lineage>
</organism>
<dbReference type="RefSeq" id="WP_060858317.1">
    <property type="nucleotide sequence ID" value="NZ_FCOC02000023.1"/>
</dbReference>
<dbReference type="AlphaFoldDB" id="A0A158I1C8"/>
<evidence type="ECO:0000313" key="2">
    <source>
        <dbReference type="Proteomes" id="UP000054893"/>
    </source>
</evidence>
<accession>A0A158I1C8</accession>
<protein>
    <submittedName>
        <fullName evidence="1">Uncharacterized protein</fullName>
    </submittedName>
</protein>
<sequence length="116" mass="12481">MAEESKDFEVETVAHSVSELERLIAKGDATIVLDLPRNTSITAALWGELVERGLKNNASVKMARPIPDDVCPKCGAHMSAGKAMMDPVSDDFSDALPSNANLVDCIKCHECGYSET</sequence>
<proteinExistence type="predicted"/>
<name>A0A158I1C8_CABSO</name>
<dbReference type="EMBL" id="FCOC02000023">
    <property type="protein sequence ID" value="SAL50356.1"/>
    <property type="molecule type" value="Genomic_DNA"/>
</dbReference>
<reference evidence="1 2" key="1">
    <citation type="submission" date="2016-01" db="EMBL/GenBank/DDBJ databases">
        <authorList>
            <person name="Oliw E.H."/>
        </authorList>
    </citation>
    <scope>NUCLEOTIDE SEQUENCE [LARGE SCALE GENOMIC DNA]</scope>
    <source>
        <strain evidence="1">LMG 22029</strain>
    </source>
</reference>
<gene>
    <name evidence="1" type="ORF">AWB64_05324</name>
</gene>
<dbReference type="Proteomes" id="UP000054893">
    <property type="component" value="Unassembled WGS sequence"/>
</dbReference>